<keyword evidence="3" id="KW-0732">Signal</keyword>
<sequence length="239" mass="26108">MGTRIPALATAMLAVMTPAMASAQALVCRPPARPDIPRPDLPSASQPKRVVPIGSYTLALTWNPGYCRANGGDADSRFQCGGGNRFGFTLHGLWPDGRGREWPQYCTSAEIVPPQVIRETMCSTPSAQLIQHEWAKHGTCMGVTPGEYFGTARRLYSALRYPDMSALSRRPLTVAGFKRAFASANPAVKPGAIRVTLTRDGWLDELWLCLDTRMRYESCRAGSGGAPDRARVKIWRGGR</sequence>
<evidence type="ECO:0000313" key="5">
    <source>
        <dbReference type="Proteomes" id="UP001427805"/>
    </source>
</evidence>
<dbReference type="PANTHER" id="PTHR11240:SF22">
    <property type="entry name" value="RIBONUCLEASE T2"/>
    <property type="match status" value="1"/>
</dbReference>
<dbReference type="Proteomes" id="UP001427805">
    <property type="component" value="Unassembled WGS sequence"/>
</dbReference>
<feature type="chain" id="PRO_5045846028" evidence="3">
    <location>
        <begin position="22"/>
        <end position="239"/>
    </location>
</feature>
<dbReference type="RefSeq" id="WP_346245798.1">
    <property type="nucleotide sequence ID" value="NZ_JBDIZK010000003.1"/>
</dbReference>
<feature type="signal peptide" evidence="3">
    <location>
        <begin position="1"/>
        <end position="21"/>
    </location>
</feature>
<gene>
    <name evidence="4" type="ORF">TPR58_06450</name>
</gene>
<comment type="similarity">
    <text evidence="1 2">Belongs to the RNase T2 family.</text>
</comment>
<evidence type="ECO:0000256" key="2">
    <source>
        <dbReference type="RuleBase" id="RU004328"/>
    </source>
</evidence>
<evidence type="ECO:0000256" key="3">
    <source>
        <dbReference type="SAM" id="SignalP"/>
    </source>
</evidence>
<dbReference type="PROSITE" id="PS00531">
    <property type="entry name" value="RNASE_T2_2"/>
    <property type="match status" value="1"/>
</dbReference>
<name>A0ABV0B9N7_9SPHN</name>
<dbReference type="Pfam" id="PF00445">
    <property type="entry name" value="Ribonuclease_T2"/>
    <property type="match status" value="1"/>
</dbReference>
<dbReference type="PROSITE" id="PS00530">
    <property type="entry name" value="RNASE_T2_1"/>
    <property type="match status" value="1"/>
</dbReference>
<protein>
    <submittedName>
        <fullName evidence="4">Ribonuclease T</fullName>
    </submittedName>
</protein>
<organism evidence="4 5">
    <name type="scientific">Sphingomonas rustica</name>
    <dbReference type="NCBI Taxonomy" id="3103142"/>
    <lineage>
        <taxon>Bacteria</taxon>
        <taxon>Pseudomonadati</taxon>
        <taxon>Pseudomonadota</taxon>
        <taxon>Alphaproteobacteria</taxon>
        <taxon>Sphingomonadales</taxon>
        <taxon>Sphingomonadaceae</taxon>
        <taxon>Sphingomonas</taxon>
    </lineage>
</organism>
<dbReference type="InterPro" id="IPR033130">
    <property type="entry name" value="RNase_T2_His_AS_2"/>
</dbReference>
<comment type="caution">
    <text evidence="4">The sequence shown here is derived from an EMBL/GenBank/DDBJ whole genome shotgun (WGS) entry which is preliminary data.</text>
</comment>
<evidence type="ECO:0000313" key="4">
    <source>
        <dbReference type="EMBL" id="MEN3746800.1"/>
    </source>
</evidence>
<evidence type="ECO:0000256" key="1">
    <source>
        <dbReference type="ARBA" id="ARBA00007469"/>
    </source>
</evidence>
<accession>A0ABV0B9N7</accession>
<dbReference type="InterPro" id="IPR036430">
    <property type="entry name" value="RNase_T2-like_sf"/>
</dbReference>
<reference evidence="4 5" key="1">
    <citation type="submission" date="2024-05" db="EMBL/GenBank/DDBJ databases">
        <title>Sphingomonas sp. HF-S3 16S ribosomal RNA gene Genome sequencing and assembly.</title>
        <authorList>
            <person name="Lee H."/>
        </authorList>
    </citation>
    <scope>NUCLEOTIDE SEQUENCE [LARGE SCALE GENOMIC DNA]</scope>
    <source>
        <strain evidence="4 5">HF-S3</strain>
    </source>
</reference>
<dbReference type="Gene3D" id="3.90.730.10">
    <property type="entry name" value="Ribonuclease T2-like"/>
    <property type="match status" value="1"/>
</dbReference>
<dbReference type="EMBL" id="JBDIZK010000003">
    <property type="protein sequence ID" value="MEN3746800.1"/>
    <property type="molecule type" value="Genomic_DNA"/>
</dbReference>
<dbReference type="InterPro" id="IPR018188">
    <property type="entry name" value="RNase_T2_His_AS_1"/>
</dbReference>
<proteinExistence type="inferred from homology"/>
<dbReference type="SUPFAM" id="SSF55895">
    <property type="entry name" value="Ribonuclease Rh-like"/>
    <property type="match status" value="1"/>
</dbReference>
<dbReference type="PANTHER" id="PTHR11240">
    <property type="entry name" value="RIBONUCLEASE T2"/>
    <property type="match status" value="1"/>
</dbReference>
<dbReference type="InterPro" id="IPR001568">
    <property type="entry name" value="RNase_T2-like"/>
</dbReference>
<keyword evidence="5" id="KW-1185">Reference proteome</keyword>